<proteinExistence type="predicted"/>
<dbReference type="InterPro" id="IPR021477">
    <property type="entry name" value="TVIIS_effector_SACOL2603_fam"/>
</dbReference>
<accession>W7DL60</accession>
<dbReference type="AlphaFoldDB" id="W7DL60"/>
<sequence>MSEMLISQLDVAEGHAINLQVTVDSLKKNWDFGMDQRTTLQGNEKIKMICKEEISCIHSLVNILQKDIANIKRVAEEFEEMDKKL</sequence>
<evidence type="ECO:0000313" key="1">
    <source>
        <dbReference type="EMBL" id="EUJ53183.1"/>
    </source>
</evidence>
<gene>
    <name evidence="1" type="ORF">MCOL2_11357</name>
</gene>
<name>W7DL60_9LIST</name>
<dbReference type="EMBL" id="AODM01000039">
    <property type="protein sequence ID" value="EUJ53183.1"/>
    <property type="molecule type" value="Genomic_DNA"/>
</dbReference>
<reference evidence="1 2" key="1">
    <citation type="submission" date="2012-12" db="EMBL/GenBank/DDBJ databases">
        <title>Novel taxa of Listeriaceae from agricultural environments in the United States.</title>
        <authorList>
            <person name="den Bakker H.C."/>
            <person name="Allred A."/>
            <person name="Warchocki S."/>
            <person name="Wright E.M."/>
            <person name="Burrell A."/>
            <person name="Nightingale K.K."/>
            <person name="Kephart D."/>
            <person name="Wiedmann M."/>
        </authorList>
    </citation>
    <scope>NUCLEOTIDE SEQUENCE [LARGE SCALE GENOMIC DNA]</scope>
    <source>
        <strain evidence="1 2">FSL S10-1203</strain>
    </source>
</reference>
<dbReference type="PATRIC" id="fig|1265822.4.peg.2303"/>
<evidence type="ECO:0000313" key="2">
    <source>
        <dbReference type="Proteomes" id="UP000019241"/>
    </source>
</evidence>
<protein>
    <submittedName>
        <fullName evidence="1">Uncharacterized protein</fullName>
    </submittedName>
</protein>
<dbReference type="NCBIfam" id="TIGR04197">
    <property type="entry name" value="T7SS_SACOL2603"/>
    <property type="match status" value="1"/>
</dbReference>
<organism evidence="1 2">
    <name type="scientific">Listeria fleischmannii FSL S10-1203</name>
    <dbReference type="NCBI Taxonomy" id="1265822"/>
    <lineage>
        <taxon>Bacteria</taxon>
        <taxon>Bacillati</taxon>
        <taxon>Bacillota</taxon>
        <taxon>Bacilli</taxon>
        <taxon>Bacillales</taxon>
        <taxon>Listeriaceae</taxon>
        <taxon>Listeria</taxon>
    </lineage>
</organism>
<comment type="caution">
    <text evidence="1">The sequence shown here is derived from an EMBL/GenBank/DDBJ whole genome shotgun (WGS) entry which is preliminary data.</text>
</comment>
<dbReference type="Proteomes" id="UP000019241">
    <property type="component" value="Unassembled WGS sequence"/>
</dbReference>